<dbReference type="InterPro" id="IPR000683">
    <property type="entry name" value="Gfo/Idh/MocA-like_OxRdtase_N"/>
</dbReference>
<keyword evidence="3" id="KW-0732">Signal</keyword>
<dbReference type="Gene3D" id="3.30.360.10">
    <property type="entry name" value="Dihydrodipicolinate Reductase, domain 2"/>
    <property type="match status" value="1"/>
</dbReference>
<evidence type="ECO:0000313" key="7">
    <source>
        <dbReference type="Proteomes" id="UP000501568"/>
    </source>
</evidence>
<accession>A0A6G6YBD6</accession>
<dbReference type="EMBL" id="CP049109">
    <property type="protein sequence ID" value="QIG81896.1"/>
    <property type="molecule type" value="Genomic_DNA"/>
</dbReference>
<dbReference type="Proteomes" id="UP000501568">
    <property type="component" value="Chromosome"/>
</dbReference>
<keyword evidence="7" id="KW-1185">Reference proteome</keyword>
<evidence type="ECO:0000256" key="1">
    <source>
        <dbReference type="ARBA" id="ARBA00010928"/>
    </source>
</evidence>
<dbReference type="GO" id="GO:0016491">
    <property type="term" value="F:oxidoreductase activity"/>
    <property type="evidence" value="ECO:0007669"/>
    <property type="project" value="UniProtKB-KW"/>
</dbReference>
<reference evidence="6 7" key="1">
    <citation type="submission" date="2020-02" db="EMBL/GenBank/DDBJ databases">
        <authorList>
            <person name="Zheng R.K."/>
            <person name="Sun C.M."/>
        </authorList>
    </citation>
    <scope>NUCLEOTIDE SEQUENCE [LARGE SCALE GENOMIC DNA]</scope>
    <source>
        <strain evidence="7">zrk23</strain>
    </source>
</reference>
<dbReference type="Pfam" id="PF01408">
    <property type="entry name" value="GFO_IDH_MocA"/>
    <property type="match status" value="1"/>
</dbReference>
<dbReference type="AlphaFoldDB" id="A0A6G6YBD6"/>
<dbReference type="KEGG" id="spzr:G5C33_10705"/>
<feature type="domain" description="Gfo/Idh/MocA-like oxidoreductase N-terminal" evidence="4">
    <location>
        <begin position="7"/>
        <end position="120"/>
    </location>
</feature>
<gene>
    <name evidence="6" type="ORF">G5C33_10705</name>
</gene>
<sequence>MRVTVYTGLIGFGLAGSAFHAPMIAAAEGLHLSAVATSRADAVKAAWPDAAVTTPEALIADPAIDLVVIATPNDSHASLARAALEAGKHVVVDKPFVLDIRDGEQIIALAAEKGCLLSVYQNRRYDDDFLTLAHMLANDRVGEVSLFESRWDKLRTAIKPGWREQPGPGAGLLADLGPHLIDQALRLFGMPDALTADIAIQRPEARVDDYFELTLHYGAMRAILSASTLVARPRPRFALHGTAGSLFSHGLDPQEASLRAGLKPDTQGFAQRAEHEASATLFTGDGDAIEVRYFRGNYAAFYADMADAITKGHEPPVDPADALAVMRLIALARQSAKTGARIAC</sequence>
<proteinExistence type="inferred from homology"/>
<name>A0A6G6YBD6_9SPHN</name>
<organism evidence="6 7">
    <name type="scientific">Stakelama tenebrarum</name>
    <dbReference type="NCBI Taxonomy" id="2711215"/>
    <lineage>
        <taxon>Bacteria</taxon>
        <taxon>Pseudomonadati</taxon>
        <taxon>Pseudomonadota</taxon>
        <taxon>Alphaproteobacteria</taxon>
        <taxon>Sphingomonadales</taxon>
        <taxon>Sphingomonadaceae</taxon>
        <taxon>Stakelama</taxon>
    </lineage>
</organism>
<dbReference type="GO" id="GO:0000166">
    <property type="term" value="F:nucleotide binding"/>
    <property type="evidence" value="ECO:0007669"/>
    <property type="project" value="InterPro"/>
</dbReference>
<dbReference type="InterPro" id="IPR004104">
    <property type="entry name" value="Gfo/Idh/MocA-like_OxRdtase_C"/>
</dbReference>
<evidence type="ECO:0000259" key="5">
    <source>
        <dbReference type="Pfam" id="PF02894"/>
    </source>
</evidence>
<dbReference type="PANTHER" id="PTHR43708:SF5">
    <property type="entry name" value="CONSERVED EXPRESSED OXIDOREDUCTASE (EUROFUNG)-RELATED"/>
    <property type="match status" value="1"/>
</dbReference>
<dbReference type="NCBIfam" id="NF008607">
    <property type="entry name" value="PRK11579.1"/>
    <property type="match status" value="1"/>
</dbReference>
<evidence type="ECO:0000256" key="2">
    <source>
        <dbReference type="ARBA" id="ARBA00023002"/>
    </source>
</evidence>
<dbReference type="SUPFAM" id="SSF51735">
    <property type="entry name" value="NAD(P)-binding Rossmann-fold domains"/>
    <property type="match status" value="1"/>
</dbReference>
<comment type="similarity">
    <text evidence="1">Belongs to the Gfo/Idh/MocA family.</text>
</comment>
<evidence type="ECO:0000259" key="4">
    <source>
        <dbReference type="Pfam" id="PF01408"/>
    </source>
</evidence>
<evidence type="ECO:0000256" key="3">
    <source>
        <dbReference type="SAM" id="SignalP"/>
    </source>
</evidence>
<feature type="domain" description="Gfo/Idh/MocA-like oxidoreductase C-terminal" evidence="5">
    <location>
        <begin position="135"/>
        <end position="342"/>
    </location>
</feature>
<feature type="signal peptide" evidence="3">
    <location>
        <begin position="1"/>
        <end position="20"/>
    </location>
</feature>
<dbReference type="Pfam" id="PF02894">
    <property type="entry name" value="GFO_IDH_MocA_C"/>
    <property type="match status" value="1"/>
</dbReference>
<dbReference type="InterPro" id="IPR051317">
    <property type="entry name" value="Gfo/Idh/MocA_oxidoreduct"/>
</dbReference>
<keyword evidence="2" id="KW-0560">Oxidoreductase</keyword>
<feature type="chain" id="PRO_5026336750" evidence="3">
    <location>
        <begin position="21"/>
        <end position="344"/>
    </location>
</feature>
<dbReference type="Gene3D" id="3.40.50.720">
    <property type="entry name" value="NAD(P)-binding Rossmann-like Domain"/>
    <property type="match status" value="1"/>
</dbReference>
<dbReference type="InterPro" id="IPR036291">
    <property type="entry name" value="NAD(P)-bd_dom_sf"/>
</dbReference>
<dbReference type="PANTHER" id="PTHR43708">
    <property type="entry name" value="CONSERVED EXPRESSED OXIDOREDUCTASE (EUROFUNG)"/>
    <property type="match status" value="1"/>
</dbReference>
<protein>
    <submittedName>
        <fullName evidence="6">Oxidoreductase</fullName>
    </submittedName>
</protein>
<evidence type="ECO:0000313" key="6">
    <source>
        <dbReference type="EMBL" id="QIG81896.1"/>
    </source>
</evidence>